<dbReference type="RefSeq" id="WP_314000601.1">
    <property type="nucleotide sequence ID" value="NZ_JASJOT010000019.1"/>
</dbReference>
<name>A0ABT7CRD3_9BACT</name>
<proteinExistence type="predicted"/>
<accession>A0ABT7CRD3</accession>
<evidence type="ECO:0000256" key="1">
    <source>
        <dbReference type="SAM" id="MobiDB-lite"/>
    </source>
</evidence>
<evidence type="ECO:0000313" key="2">
    <source>
        <dbReference type="EMBL" id="MDJ1496071.1"/>
    </source>
</evidence>
<evidence type="ECO:0000313" key="3">
    <source>
        <dbReference type="Proteomes" id="UP001228581"/>
    </source>
</evidence>
<comment type="caution">
    <text evidence="2">The sequence shown here is derived from an EMBL/GenBank/DDBJ whole genome shotgun (WGS) entry which is preliminary data.</text>
</comment>
<keyword evidence="3" id="KW-1185">Reference proteome</keyword>
<reference evidence="2 3" key="1">
    <citation type="submission" date="2023-05" db="EMBL/GenBank/DDBJ databases">
        <authorList>
            <person name="Zhang X."/>
        </authorList>
    </citation>
    <scope>NUCLEOTIDE SEQUENCE [LARGE SCALE GENOMIC DNA]</scope>
    <source>
        <strain evidence="2 3">DM2B3-1</strain>
    </source>
</reference>
<protein>
    <submittedName>
        <fullName evidence="2">Uncharacterized protein</fullName>
    </submittedName>
</protein>
<feature type="region of interest" description="Disordered" evidence="1">
    <location>
        <begin position="1"/>
        <end position="25"/>
    </location>
</feature>
<feature type="compositionally biased region" description="Basic and acidic residues" evidence="1">
    <location>
        <begin position="1"/>
        <end position="22"/>
    </location>
</feature>
<sequence>MIKSCFHDKVTETEPNRSREARPANGGICADRISFPNEGVNVAVKLGRLLLWDF</sequence>
<gene>
    <name evidence="2" type="ORF">QNI19_24255</name>
</gene>
<dbReference type="EMBL" id="JASJOT010000019">
    <property type="protein sequence ID" value="MDJ1496071.1"/>
    <property type="molecule type" value="Genomic_DNA"/>
</dbReference>
<organism evidence="2 3">
    <name type="scientific">Xanthocytophaga flava</name>
    <dbReference type="NCBI Taxonomy" id="3048013"/>
    <lineage>
        <taxon>Bacteria</taxon>
        <taxon>Pseudomonadati</taxon>
        <taxon>Bacteroidota</taxon>
        <taxon>Cytophagia</taxon>
        <taxon>Cytophagales</taxon>
        <taxon>Rhodocytophagaceae</taxon>
        <taxon>Xanthocytophaga</taxon>
    </lineage>
</organism>
<dbReference type="Proteomes" id="UP001228581">
    <property type="component" value="Unassembled WGS sequence"/>
</dbReference>